<evidence type="ECO:0000256" key="1">
    <source>
        <dbReference type="HAMAP-Rule" id="MF_04121"/>
    </source>
</evidence>
<dbReference type="PANTHER" id="PTHR37423">
    <property type="entry name" value="SOLUBLE LYTIC MUREIN TRANSGLYCOSYLASE-RELATED"/>
    <property type="match status" value="1"/>
</dbReference>
<dbReference type="GO" id="GO:0099002">
    <property type="term" value="P:symbiont genome ejection through host cell envelope, short tail mechanism"/>
    <property type="evidence" value="ECO:0007669"/>
    <property type="project" value="UniProtKB-UniRule"/>
</dbReference>
<organism evidence="3 4">
    <name type="scientific">Erwinia phage pEp_SNUABM_09</name>
    <dbReference type="NCBI Taxonomy" id="2601644"/>
    <lineage>
        <taxon>Viruses</taxon>
        <taxon>Duplodnaviria</taxon>
        <taxon>Heunggongvirae</taxon>
        <taxon>Uroviricota</taxon>
        <taxon>Caudoviricetes</taxon>
        <taxon>Autographivirales</taxon>
        <taxon>Autotranscriptaviridae</taxon>
        <taxon>Studiervirinae</taxon>
        <taxon>Snaubvirus</taxon>
        <taxon>Snaubvirus pEpSNUABM09</taxon>
    </lineage>
</organism>
<comment type="caution">
    <text evidence="1">Lacks conserved residue(s) required for the propagation of feature annotation.</text>
</comment>
<name>A0A5J6DA22_9CAUD</name>
<dbReference type="InterPro" id="IPR038994">
    <property type="entry name" value="Gp16"/>
</dbReference>
<feature type="topological domain" description="Periplasmic" evidence="1">
    <location>
        <begin position="1"/>
        <end position="1134"/>
    </location>
</feature>
<dbReference type="GO" id="GO:0016787">
    <property type="term" value="F:hydrolase activity"/>
    <property type="evidence" value="ECO:0007669"/>
    <property type="project" value="UniProtKB-KW"/>
</dbReference>
<dbReference type="EC" id="4.2.2.n1" evidence="1"/>
<keyword evidence="1" id="KW-0946">Virion</keyword>
<keyword evidence="1" id="KW-1133">Transmembrane helix</keyword>
<comment type="similarity">
    <text evidence="1">Belongs to the transglycosylase Slt family.</text>
</comment>
<accession>A0A5J6DA22</accession>
<dbReference type="GO" id="GO:0098932">
    <property type="term" value="P:symbiont entry into host cell via disruption of host cell wall peptidoglycan"/>
    <property type="evidence" value="ECO:0007669"/>
    <property type="project" value="UniProtKB-UniRule"/>
</dbReference>
<dbReference type="Gene3D" id="1.10.530.10">
    <property type="match status" value="1"/>
</dbReference>
<keyword evidence="1" id="KW-1030">Host cell inner membrane</keyword>
<keyword evidence="1" id="KW-1160">Virus entry into host cell</keyword>
<keyword evidence="1" id="KW-0472">Membrane</keyword>
<dbReference type="EMBL" id="MN184885">
    <property type="protein sequence ID" value="QEQ94709.1"/>
    <property type="molecule type" value="Genomic_DNA"/>
</dbReference>
<dbReference type="PANTHER" id="PTHR37423:SF2">
    <property type="entry name" value="MEMBRANE-BOUND LYTIC MUREIN TRANSGLYCOSYLASE C"/>
    <property type="match status" value="1"/>
</dbReference>
<dbReference type="HAMAP" id="MF_04121">
    <property type="entry name" value="TRANSGLYCOSYLASE_T7"/>
    <property type="match status" value="1"/>
</dbReference>
<proteinExistence type="inferred from homology"/>
<keyword evidence="1" id="KW-0929">Antimicrobial</keyword>
<keyword evidence="1" id="KW-1171">Viral genome ejection through host cell envelope</keyword>
<evidence type="ECO:0000259" key="2">
    <source>
        <dbReference type="Pfam" id="PF01464"/>
    </source>
</evidence>
<dbReference type="Pfam" id="PF01464">
    <property type="entry name" value="SLT"/>
    <property type="match status" value="1"/>
</dbReference>
<dbReference type="GO" id="GO:0031640">
    <property type="term" value="P:killing of cells of another organism"/>
    <property type="evidence" value="ECO:0007669"/>
    <property type="project" value="UniProtKB-KW"/>
</dbReference>
<keyword evidence="1" id="KW-1043">Host membrane</keyword>
<reference evidence="3 4" key="1">
    <citation type="submission" date="2019-07" db="EMBL/GenBank/DDBJ databases">
        <title>Complete genome sequence of bacteriophage infecting Erwinia pyrifoliae.</title>
        <authorList>
            <person name="Kim S.G."/>
            <person name="Park S.C."/>
        </authorList>
    </citation>
    <scope>NUCLEOTIDE SEQUENCE [LARGE SCALE GENOMIC DNA]</scope>
</reference>
<keyword evidence="1" id="KW-0378">Hydrolase</keyword>
<dbReference type="GO" id="GO:0042742">
    <property type="term" value="P:defense response to bacterium"/>
    <property type="evidence" value="ECO:0007669"/>
    <property type="project" value="UniProtKB-KW"/>
</dbReference>
<dbReference type="InterPro" id="IPR023346">
    <property type="entry name" value="Lysozyme-like_dom_sf"/>
</dbReference>
<keyword evidence="1" id="KW-0812">Transmembrane</keyword>
<dbReference type="GO" id="GO:0008933">
    <property type="term" value="F:peptidoglycan lytic transglycosylase activity"/>
    <property type="evidence" value="ECO:0007669"/>
    <property type="project" value="UniProtKB-UniRule"/>
</dbReference>
<dbReference type="InterPro" id="IPR008258">
    <property type="entry name" value="Transglycosylase_SLT_dom_1"/>
</dbReference>
<keyword evidence="1" id="KW-1162">Viral penetration into host cytoplasm</keyword>
<keyword evidence="1" id="KW-1236">Degradation of host peptidoglycans during virus entry</keyword>
<dbReference type="CDD" id="cd00254">
    <property type="entry name" value="LT-like"/>
    <property type="match status" value="1"/>
</dbReference>
<keyword evidence="1" id="KW-1235">Degradation of host cell envelope components during virus entry</keyword>
<keyword evidence="1" id="KW-1244">Viral short tail ejection system</keyword>
<dbReference type="GO" id="GO:0044423">
    <property type="term" value="C:virion component"/>
    <property type="evidence" value="ECO:0007669"/>
    <property type="project" value="UniProtKB-UniRule"/>
</dbReference>
<dbReference type="GO" id="GO:0098994">
    <property type="term" value="P:symbiont entry into host cell via disruption of host cell envelope"/>
    <property type="evidence" value="ECO:0007669"/>
    <property type="project" value="UniProtKB-KW"/>
</dbReference>
<comment type="catalytic activity">
    <reaction evidence="1">
        <text>Exolytic cleavage of the (1-&gt;4)-beta-glycosidic linkage between N-acetylmuramic acid (MurNAc) and N-acetylglucosamine (GlcNAc) residues in peptidoglycan, from either the reducing or the non-reducing ends of the peptidoglycan chains, with concomitant formation of a 1,6-anhydrobond in the MurNAc residue.</text>
        <dbReference type="EC" id="4.2.2.n1"/>
    </reaction>
</comment>
<gene>
    <name evidence="3" type="ORF">pEpSNUABM09_11</name>
</gene>
<feature type="active site" evidence="1">
    <location>
        <position position="37"/>
    </location>
</feature>
<evidence type="ECO:0000313" key="4">
    <source>
        <dbReference type="Proteomes" id="UP000325714"/>
    </source>
</evidence>
<keyword evidence="1" id="KW-0081">Bacteriolytic enzyme</keyword>
<dbReference type="Proteomes" id="UP000325714">
    <property type="component" value="Segment"/>
</dbReference>
<keyword evidence="1" id="KW-1032">Host cell membrane</keyword>
<protein>
    <recommendedName>
        <fullName evidence="1">Peptidoglycan transglycosylase gp16</fullName>
        <ecNumber evidence="1">4.2.2.n1</ecNumber>
    </recommendedName>
    <alternativeName>
        <fullName evidence="1">Internal core protein gp16</fullName>
    </alternativeName>
</protein>
<keyword evidence="1" id="KW-0456">Lyase</keyword>
<comment type="function">
    <text evidence="1">Component of the cylindrical core that assembles on the inner surface of the capsid during capsid formation and plays a role in viral DNA ejection into the host cell. The inner core is composed of stacked rings of gp14, gp15 and gp16 proteins. Following binding to the host cell surface, the internal core is disassembled and gp16 is ejected along with gp14 and gp15 into the infected cell. Gp16 probably inserts in the host inner membrane and remains associated with gp15. The gp15-gp16 complex binds to both the viral DNA and the host inner membrane, probably escorting the leading end of the genome through the periplasm and controlling the extent of DNA translocated into the host cell. Functions as an exolysin that catalyzes the cleavage of the glycosidic bonds between N-acetylmuramic acid and N-acetylglucosamine residues in peptidoglycans allowing the local digestion of the bacterial peptidoglycan wall.</text>
</comment>
<keyword evidence="4" id="KW-1185">Reference proteome</keyword>
<dbReference type="SUPFAM" id="SSF53955">
    <property type="entry name" value="Lysozyme-like"/>
    <property type="match status" value="1"/>
</dbReference>
<comment type="domain">
    <text evidence="1">The N-terminus contains the transglycosylase activity. The C-terminus is essential for the viral DNA translocation into the host cytoplasm.</text>
</comment>
<feature type="topological domain" description="Cytoplasmic" evidence="1">
    <location>
        <begin position="1156"/>
        <end position="1315"/>
    </location>
</feature>
<comment type="subcellular location">
    <subcellularLocation>
        <location evidence="1">Virion</location>
    </subcellularLocation>
    <subcellularLocation>
        <location evidence="1">Host cell inner membrane</location>
        <topology evidence="1">Single-pass membrane protein</topology>
    </subcellularLocation>
    <text evidence="1">The gp15-gp16 complex spans the periplasm and the cytoplasmic membrane.</text>
</comment>
<comment type="subunit">
    <text evidence="1">Homotetramer. Interacts with gp15; after ejection the gp15-gp16 complex composed of a gp15 octamer and a gp16 tetramer probably binds both the viral DNA and the host inner membrane.</text>
</comment>
<evidence type="ECO:0000313" key="3">
    <source>
        <dbReference type="EMBL" id="QEQ94709.1"/>
    </source>
</evidence>
<sequence length="1315" mass="142650">MEKYNPNQPSEYDGDINVAADTHGVSPTLLRKLLWNESRFNAKAVSKTGPRGIAQFTKATGAAYGLHTEEDFFDATKSINASAQHLAELVGKFKGDELKAALAYNQGEGSLGGAQLQAYDKGDYGSISEEGRNYMRNLLDVAQSPNAGNLESFGGITPKGKGIPSEQAFSGIGKKSKVGDTLPESQGFQTVGVEQPAPNQPFSKDFLEKTGMTQQEYEGRSTFFGFGNAAEAEVSNSVAGMAFRAGRLDNGFDVFKDTITPTKWNSHQWTPEELAKMRKEVKDPRYLNVVTGGSPENLDALIKLANENFEADARASDAGLGAKLSAGVVGAAFDPLSYVPIVGQAGKGFSLAKKALVVGAQSGALNVASEGLRTSIAGGDADYKSALLGGFVFGAGMSALADGVARGLRGAGRPEPVNEFAPIVARMEARETAINTGGADLSRMTVGDHLDFRAGADGVDYAPHPTLPGSVVLRDGSILSDANLLNPKTIADYAAIAPEKARRGISTGGFTEIGQRLHRSDSPEVRGIANDLVRPIVGSAEGGMGKFGATASDIKERLHFTNQRVYNEMFSAVDAALKDPEWSVGMFKTSKTGARQEIFKRAALAIERPELQGNLTPAERKVMDIMKNHFDTKREMMENPAMFGNANAKSIFPESRHVGTYVPNVYSREAKMLMLNELGADGLRKAIKESWLTSYRVRPEVKKRVDEMIMESNPEMKPADLAKLVEDYAHRKAYGISHTDQFNASSVIDDNLTGLVGLENNNFLEARNLFDSDMPITLPSGNQFSVNDLRDFDMKHIMPAYDRRIDGDIAVMGGSGKTTAELKDMIMQLDKKAEHNGTMKGEVEALKDTMKILTGRARRNTDGAIGTTLRAFSDLGFFAKNAYMGVQNLTEIASMLAKGNVRSTMNAIPMLGDWMQAGRVMKAKELREVSSVLFGKELDDAIRPTRSDIIQRMRDASDTPPAVANVVGTFKFGTQELAARSPWTKTLNGTTNYILNAARQGFLSDAVEGALKGGKVKWADEKYLRSASVSKEQWNDVLAAIRQHTKLDENGHAKIVDKKAFANDPRTMNLWRLADRIADETIMRPHKVSSQDSVAYGPGVKLAMQFKNFTIKSLNARFMRDYYSATKDGRTMDVALSWMISFGLAGAYYVGSTHTKAMGLPEDQRKEYLSKALDPAMIAYASASRSAQAGAPMSAINMIGAPLGFDQGKYVRSTILPKDDSKVQRDKAATSRDLAGEFGGALMQQVPGVMWGMSAASAGYNAYGVLTAPAKYTERDYMTGLMNSVREIVPNDPLTQQMLIKVFESQGIHAKDTKR</sequence>
<feature type="domain" description="Transglycosylase SLT" evidence="2">
    <location>
        <begin position="16"/>
        <end position="123"/>
    </location>
</feature>
<dbReference type="GO" id="GO:0020002">
    <property type="term" value="C:host cell plasma membrane"/>
    <property type="evidence" value="ECO:0007669"/>
    <property type="project" value="UniProtKB-SubCell"/>
</dbReference>